<accession>A0ABW9RNZ4</accession>
<gene>
    <name evidence="1" type="ORF">E1163_12980</name>
</gene>
<sequence length="80" mass="9018">MKIPEIKRLVESNTVEELIAAEEALVNEEALAIEVNGVDEGEKLTHVFAAIYIINKIKDDNVDFKTALRDYTSKVRESIN</sequence>
<name>A0ABW9RNZ4_9BACT</name>
<dbReference type="Pfam" id="PF22264">
    <property type="entry name" value="DUF6952"/>
    <property type="match status" value="1"/>
</dbReference>
<proteinExistence type="predicted"/>
<protein>
    <submittedName>
        <fullName evidence="1">Uncharacterized protein</fullName>
    </submittedName>
</protein>
<organism evidence="1 2">
    <name type="scientific">Fulvivirga kasyanovii</name>
    <dbReference type="NCBI Taxonomy" id="396812"/>
    <lineage>
        <taxon>Bacteria</taxon>
        <taxon>Pseudomonadati</taxon>
        <taxon>Bacteroidota</taxon>
        <taxon>Cytophagia</taxon>
        <taxon>Cytophagales</taxon>
        <taxon>Fulvivirgaceae</taxon>
        <taxon>Fulvivirga</taxon>
    </lineage>
</organism>
<evidence type="ECO:0000313" key="2">
    <source>
        <dbReference type="Proteomes" id="UP000798808"/>
    </source>
</evidence>
<reference evidence="1 2" key="1">
    <citation type="submission" date="2019-02" db="EMBL/GenBank/DDBJ databases">
        <authorList>
            <person name="Goldberg S.R."/>
            <person name="Haltli B.A."/>
            <person name="Correa H."/>
            <person name="Russell K.G."/>
        </authorList>
    </citation>
    <scope>NUCLEOTIDE SEQUENCE [LARGE SCALE GENOMIC DNA]</scope>
    <source>
        <strain evidence="1 2">JCM 16186</strain>
    </source>
</reference>
<dbReference type="Proteomes" id="UP000798808">
    <property type="component" value="Unassembled WGS sequence"/>
</dbReference>
<dbReference type="InterPro" id="IPR053810">
    <property type="entry name" value="DUF6952"/>
</dbReference>
<dbReference type="RefSeq" id="WP_155172424.1">
    <property type="nucleotide sequence ID" value="NZ_BAAAFL010000017.1"/>
</dbReference>
<dbReference type="EMBL" id="SMLW01000546">
    <property type="protein sequence ID" value="MTI25862.1"/>
    <property type="molecule type" value="Genomic_DNA"/>
</dbReference>
<evidence type="ECO:0000313" key="1">
    <source>
        <dbReference type="EMBL" id="MTI25862.1"/>
    </source>
</evidence>
<comment type="caution">
    <text evidence="1">The sequence shown here is derived from an EMBL/GenBank/DDBJ whole genome shotgun (WGS) entry which is preliminary data.</text>
</comment>
<keyword evidence="2" id="KW-1185">Reference proteome</keyword>